<dbReference type="AlphaFoldDB" id="A0A4Q0MBB9"/>
<feature type="coiled-coil region" evidence="6">
    <location>
        <begin position="790"/>
        <end position="828"/>
    </location>
</feature>
<dbReference type="SUPFAM" id="SSF47384">
    <property type="entry name" value="Homodimeric domain of signal transducing histidine kinase"/>
    <property type="match status" value="1"/>
</dbReference>
<accession>A0A4Q0MBB9</accession>
<feature type="domain" description="PAS" evidence="7">
    <location>
        <begin position="632"/>
        <end position="687"/>
    </location>
</feature>
<feature type="domain" description="PAS" evidence="7">
    <location>
        <begin position="133"/>
        <end position="203"/>
    </location>
</feature>
<dbReference type="EMBL" id="RXOC01000004">
    <property type="protein sequence ID" value="RXF70598.1"/>
    <property type="molecule type" value="Genomic_DNA"/>
</dbReference>
<evidence type="ECO:0000313" key="10">
    <source>
        <dbReference type="Proteomes" id="UP000290848"/>
    </source>
</evidence>
<dbReference type="Pfam" id="PF00989">
    <property type="entry name" value="PAS"/>
    <property type="match status" value="1"/>
</dbReference>
<keyword evidence="3" id="KW-0597">Phosphoprotein</keyword>
<organism evidence="9 10">
    <name type="scientific">Arcticibacter tournemirensis</name>
    <dbReference type="NCBI Taxonomy" id="699437"/>
    <lineage>
        <taxon>Bacteria</taxon>
        <taxon>Pseudomonadati</taxon>
        <taxon>Bacteroidota</taxon>
        <taxon>Sphingobacteriia</taxon>
        <taxon>Sphingobacteriales</taxon>
        <taxon>Sphingobacteriaceae</taxon>
        <taxon>Arcticibacter</taxon>
    </lineage>
</organism>
<dbReference type="PROSITE" id="PS50113">
    <property type="entry name" value="PAC"/>
    <property type="match status" value="2"/>
</dbReference>
<evidence type="ECO:0000256" key="4">
    <source>
        <dbReference type="ARBA" id="ARBA00022679"/>
    </source>
</evidence>
<keyword evidence="6" id="KW-0175">Coiled coil</keyword>
<dbReference type="Pfam" id="PF08447">
    <property type="entry name" value="PAS_3"/>
    <property type="match status" value="2"/>
</dbReference>
<dbReference type="InterPro" id="IPR013655">
    <property type="entry name" value="PAS_fold_3"/>
</dbReference>
<dbReference type="InterPro" id="IPR013656">
    <property type="entry name" value="PAS_4"/>
</dbReference>
<reference evidence="9 10" key="1">
    <citation type="submission" date="2018-12" db="EMBL/GenBank/DDBJ databases">
        <title>The Draft Genome Sequence of the Soil Bacterium Pedobacter tournemirensis R1.</title>
        <authorList>
            <person name="He J."/>
        </authorList>
    </citation>
    <scope>NUCLEOTIDE SEQUENCE [LARGE SCALE GENOMIC DNA]</scope>
    <source>
        <strain evidence="9 10">R1</strain>
    </source>
</reference>
<feature type="domain" description="PAS" evidence="7">
    <location>
        <begin position="264"/>
        <end position="334"/>
    </location>
</feature>
<dbReference type="InterPro" id="IPR000700">
    <property type="entry name" value="PAS-assoc_C"/>
</dbReference>
<gene>
    <name evidence="9" type="ORF">EKH83_08130</name>
</gene>
<dbReference type="SUPFAM" id="SSF55785">
    <property type="entry name" value="PYP-like sensor domain (PAS domain)"/>
    <property type="match status" value="5"/>
</dbReference>
<feature type="domain" description="PAS" evidence="7">
    <location>
        <begin position="508"/>
        <end position="580"/>
    </location>
</feature>
<dbReference type="PANTHER" id="PTHR43304">
    <property type="entry name" value="PHYTOCHROME-LIKE PROTEIN CPH1"/>
    <property type="match status" value="1"/>
</dbReference>
<evidence type="ECO:0000256" key="5">
    <source>
        <dbReference type="ARBA" id="ARBA00022777"/>
    </source>
</evidence>
<comment type="catalytic activity">
    <reaction evidence="1">
        <text>ATP + protein L-histidine = ADP + protein N-phospho-L-histidine.</text>
        <dbReference type="EC" id="2.7.13.3"/>
    </reaction>
</comment>
<evidence type="ECO:0000256" key="2">
    <source>
        <dbReference type="ARBA" id="ARBA00012438"/>
    </source>
</evidence>
<evidence type="ECO:0000256" key="1">
    <source>
        <dbReference type="ARBA" id="ARBA00000085"/>
    </source>
</evidence>
<keyword evidence="5" id="KW-0418">Kinase</keyword>
<dbReference type="PANTHER" id="PTHR43304:SF1">
    <property type="entry name" value="PAC DOMAIN-CONTAINING PROTEIN"/>
    <property type="match status" value="1"/>
</dbReference>
<dbReference type="InterPro" id="IPR035965">
    <property type="entry name" value="PAS-like_dom_sf"/>
</dbReference>
<feature type="domain" description="PAC" evidence="8">
    <location>
        <begin position="704"/>
        <end position="758"/>
    </location>
</feature>
<dbReference type="Gene3D" id="1.10.287.130">
    <property type="match status" value="1"/>
</dbReference>
<dbReference type="GO" id="GO:0006355">
    <property type="term" value="P:regulation of DNA-templated transcription"/>
    <property type="evidence" value="ECO:0007669"/>
    <property type="project" value="InterPro"/>
</dbReference>
<dbReference type="Pfam" id="PF08448">
    <property type="entry name" value="PAS_4"/>
    <property type="match status" value="1"/>
</dbReference>
<dbReference type="InterPro" id="IPR003661">
    <property type="entry name" value="HisK_dim/P_dom"/>
</dbReference>
<dbReference type="InterPro" id="IPR052162">
    <property type="entry name" value="Sensor_kinase/Photoreceptor"/>
</dbReference>
<dbReference type="SMART" id="SM00091">
    <property type="entry name" value="PAS"/>
    <property type="match status" value="5"/>
</dbReference>
<comment type="caution">
    <text evidence="9">The sequence shown here is derived from an EMBL/GenBank/DDBJ whole genome shotgun (WGS) entry which is preliminary data.</text>
</comment>
<keyword evidence="4" id="KW-0808">Transferase</keyword>
<sequence length="828" mass="95118">MSPLPSLILEKEKGGSFIIREASHSYLRLIEGIADDVIGISFADLIFNSRFVFQEPELLKSAPDKVTGTSNSDKLIQRVKRRDNGEYRFWLIETQSLPADAANNAVFVLQTVTDITESIMAGEIRQEGGVNDSKNPGKASLHTHPDAVFSIDLQGRFLRANDSLLKLAECGEDDILSTSFLLFIVPEEQEIALDLFNTALKGEVIHFEINTITSKGNRKHLAVTNIPMVVNGTVAGVYVLAKDITVEYLVRQELAEEQRQREASVNRMYEALDSITDGFISLDYNWIITYWNSASERIFGINREDLIGKNLWDVYPPSKHQDFYSAYQKALYEKVVVRFSTYSARFNKHFDVSVYPSDEGLSIYFHDYSEKVEIEKKIRESAEKYDLISKATSDAIWDFDFAADSVTWNKGVKEIFGYSDQVTSFQWWEDHIHPEDAPEVINSIKKLIASKASFWQKEYRFRCNDGTYRYVLDRGFLMLNDQDEVVRIIGSMQDISRIREKERELQESLLLYKLVTNVTSDAIYEWDLNTNKIQWNESIGPLFGYDKSDDPSLEHWWVDKMHPQDLEKVHAVLMDAIEHKLDRLKREYRFRCSDGKYKFIKDSCTIIYQDEKAVKIIGAIKDINDLKRANAENERLVNLINKVNNLIIISDPDMRILWVNEAFVSHCGYSREEVYGKTPMELLHGEETNAETVALLKAQLGRGQSFSGELVNYTKNGEKYWIHLNCTPVFDEDDGFKGFVAVSNVITERKEREGRLQKQTAALRNIAWLSSHEVRKPAANILGILALLRHADMQEEVNEYVGLLEQAAEELDRIVRDISRKINSIEIE</sequence>
<evidence type="ECO:0000313" key="9">
    <source>
        <dbReference type="EMBL" id="RXF70598.1"/>
    </source>
</evidence>
<evidence type="ECO:0000259" key="8">
    <source>
        <dbReference type="PROSITE" id="PS50113"/>
    </source>
</evidence>
<dbReference type="RefSeq" id="WP_128768903.1">
    <property type="nucleotide sequence ID" value="NZ_RXOC01000004.1"/>
</dbReference>
<evidence type="ECO:0000256" key="3">
    <source>
        <dbReference type="ARBA" id="ARBA00022553"/>
    </source>
</evidence>
<dbReference type="CDD" id="cd00130">
    <property type="entry name" value="PAS"/>
    <property type="match status" value="5"/>
</dbReference>
<name>A0A4Q0MBB9_9SPHI</name>
<dbReference type="Gene3D" id="3.30.450.20">
    <property type="entry name" value="PAS domain"/>
    <property type="match status" value="5"/>
</dbReference>
<dbReference type="NCBIfam" id="TIGR00229">
    <property type="entry name" value="sensory_box"/>
    <property type="match status" value="5"/>
</dbReference>
<evidence type="ECO:0000256" key="6">
    <source>
        <dbReference type="SAM" id="Coils"/>
    </source>
</evidence>
<protein>
    <recommendedName>
        <fullName evidence="2">histidine kinase</fullName>
        <ecNumber evidence="2">2.7.13.3</ecNumber>
    </recommendedName>
</protein>
<dbReference type="Pfam" id="PF13426">
    <property type="entry name" value="PAS_9"/>
    <property type="match status" value="1"/>
</dbReference>
<feature type="domain" description="PAC" evidence="8">
    <location>
        <begin position="455"/>
        <end position="507"/>
    </location>
</feature>
<dbReference type="CDD" id="cd00082">
    <property type="entry name" value="HisKA"/>
    <property type="match status" value="1"/>
</dbReference>
<feature type="domain" description="PAS" evidence="7">
    <location>
        <begin position="381"/>
        <end position="451"/>
    </location>
</feature>
<dbReference type="InterPro" id="IPR000014">
    <property type="entry name" value="PAS"/>
</dbReference>
<dbReference type="Proteomes" id="UP000290848">
    <property type="component" value="Unassembled WGS sequence"/>
</dbReference>
<dbReference type="PROSITE" id="PS50112">
    <property type="entry name" value="PAS"/>
    <property type="match status" value="5"/>
</dbReference>
<dbReference type="InterPro" id="IPR036097">
    <property type="entry name" value="HisK_dim/P_sf"/>
</dbReference>
<dbReference type="EC" id="2.7.13.3" evidence="2"/>
<evidence type="ECO:0000259" key="7">
    <source>
        <dbReference type="PROSITE" id="PS50112"/>
    </source>
</evidence>
<dbReference type="InterPro" id="IPR001610">
    <property type="entry name" value="PAC"/>
</dbReference>
<proteinExistence type="predicted"/>
<dbReference type="GO" id="GO:0000155">
    <property type="term" value="F:phosphorelay sensor kinase activity"/>
    <property type="evidence" value="ECO:0007669"/>
    <property type="project" value="InterPro"/>
</dbReference>
<dbReference type="SMART" id="SM00086">
    <property type="entry name" value="PAC"/>
    <property type="match status" value="5"/>
</dbReference>
<dbReference type="InterPro" id="IPR013767">
    <property type="entry name" value="PAS_fold"/>
</dbReference>